<dbReference type="InterPro" id="IPR011990">
    <property type="entry name" value="TPR-like_helical_dom_sf"/>
</dbReference>
<dbReference type="InterPro" id="IPR027417">
    <property type="entry name" value="P-loop_NTPase"/>
</dbReference>
<dbReference type="SUPFAM" id="SSF48452">
    <property type="entry name" value="TPR-like"/>
    <property type="match status" value="2"/>
</dbReference>
<dbReference type="Proteomes" id="UP001500416">
    <property type="component" value="Unassembled WGS sequence"/>
</dbReference>
<dbReference type="Pfam" id="PF13424">
    <property type="entry name" value="TPR_12"/>
    <property type="match status" value="1"/>
</dbReference>
<organism evidence="1 2">
    <name type="scientific">Saccharothrix mutabilis subsp. mutabilis</name>
    <dbReference type="NCBI Taxonomy" id="66855"/>
    <lineage>
        <taxon>Bacteria</taxon>
        <taxon>Bacillati</taxon>
        <taxon>Actinomycetota</taxon>
        <taxon>Actinomycetes</taxon>
        <taxon>Pseudonocardiales</taxon>
        <taxon>Pseudonocardiaceae</taxon>
        <taxon>Saccharothrix</taxon>
    </lineage>
</organism>
<dbReference type="InterPro" id="IPR053137">
    <property type="entry name" value="NLR-like"/>
</dbReference>
<evidence type="ECO:0000313" key="2">
    <source>
        <dbReference type="Proteomes" id="UP001500416"/>
    </source>
</evidence>
<accession>A0ABN0UV87</accession>
<dbReference type="EMBL" id="BAAABU010000033">
    <property type="protein sequence ID" value="GAA0262575.1"/>
    <property type="molecule type" value="Genomic_DNA"/>
</dbReference>
<dbReference type="Gene3D" id="1.25.40.10">
    <property type="entry name" value="Tetratricopeptide repeat domain"/>
    <property type="match status" value="2"/>
</dbReference>
<dbReference type="RefSeq" id="WP_343940026.1">
    <property type="nucleotide sequence ID" value="NZ_BAAABU010000033.1"/>
</dbReference>
<dbReference type="PANTHER" id="PTHR46082:SF6">
    <property type="entry name" value="AAA+ ATPASE DOMAIN-CONTAINING PROTEIN-RELATED"/>
    <property type="match status" value="1"/>
</dbReference>
<comment type="caution">
    <text evidence="1">The sequence shown here is derived from an EMBL/GenBank/DDBJ whole genome shotgun (WGS) entry which is preliminary data.</text>
</comment>
<gene>
    <name evidence="1" type="primary">fxsT_6</name>
    <name evidence="1" type="ORF">GCM10010492_74580</name>
</gene>
<name>A0ABN0UV87_9PSEU</name>
<protein>
    <submittedName>
        <fullName evidence="1">FxSxx-COOH system tetratricopeptide repeat protein</fullName>
    </submittedName>
</protein>
<reference evidence="1 2" key="1">
    <citation type="journal article" date="2019" name="Int. J. Syst. Evol. Microbiol.">
        <title>The Global Catalogue of Microorganisms (GCM) 10K type strain sequencing project: providing services to taxonomists for standard genome sequencing and annotation.</title>
        <authorList>
            <consortium name="The Broad Institute Genomics Platform"/>
            <consortium name="The Broad Institute Genome Sequencing Center for Infectious Disease"/>
            <person name="Wu L."/>
            <person name="Ma J."/>
        </authorList>
    </citation>
    <scope>NUCLEOTIDE SEQUENCE [LARGE SCALE GENOMIC DNA]</scope>
    <source>
        <strain evidence="1 2">JCM 3380</strain>
    </source>
</reference>
<dbReference type="Pfam" id="PF13374">
    <property type="entry name" value="TPR_10"/>
    <property type="match status" value="2"/>
</dbReference>
<dbReference type="Gene3D" id="3.40.50.300">
    <property type="entry name" value="P-loop containing nucleotide triphosphate hydrolases"/>
    <property type="match status" value="2"/>
</dbReference>
<sequence length="1227" mass="132007">MSRSGRATVVAFLSAAGGHGRTSAVANLAWVLAGSGKQVLVLDHGSEPPRVPEYLEPFYLRDAVLPEAGAGVTDLDARWTVRRYALPGAAGHIDVLVGDGPPDPASVVSRVGAHDIVLLDAPTTDDPADPEDAATLAAIAEVADVGVVCFVPRFKTIKDAAALATAFRAHCPVDVPIVPVATMFNARNDPRARRSLDAIRAAFAPLGGPGPDTAVQIPYRPYEAFDPLLAVLAEGPDDTTGLREQYGRLAAAVTGGEVTGVPAVPRPVASRYRRAFGLEDADDRDRVLVLHAPRDRAWADWVCGVLARAGARVAPLRRRREWLADPDPVELVVVSSSAWDATGTDLADLPAHRPLDPVRLAVEPGEHGPAGLTRVIDIARLPEAEARARLLTHFGLIEPPAAAEDGPARFPATEPAVLSLPPRHPRFVGRDDDIEALRDRLVDHGGTVVVGGVPGIGKSELALEYAHRFAGDYDLVWWFPAHDRQAVLISVSRLGDRMRDPDVTDQVPTEYGTTSPLADLADGPRFTRWLLVYDNADGEGVLDGLIPARPGCHVLVTSSSAPDPDLELADLPSGDSNRLLVARVPGLGDRDAESVAAAVDHLPLALELSVSWLAESVNRERATGAGVADAVAWSVRAFLDRLGGERADRDVVGRLVGVLTGSLRDTAAGRVAVLLAELCSFLSTQGVGLRLVRSSAVVAALVEAGGVDAGPLRLDSWEVDRVLWLGARYGLFRVDWGERNSLRLHRVVQRALVEAMPPERRARRRAQVLRALAAFAPTEAEEAEESEDGRRGRAWRFRELQKHVFASGALESADEAVRRWLVNQLRFLYTDGGAAVGLASTQPGHELLARWTREFGPDDPLRNRLAAQLANVERRLGRADVALELDQGALQQQRRTLELASPQALITARGLGGDLRGTGDFGEALDEDQATWLGFRDALGDDHPHTRSAANNLAESLFLSGDPAGALTLEVDNFERRLRLFGPGDPKTWWSRTRIGVYQRELGHYSAALDSLREARDRLSGPETNPVELVAQWHLAIVQRLMGDARTARQSNTRTLRSLRVLQGPRHPETLACELSLAMDNRALGDAATAVELSESVVAGLLEGLAEDHPFVGLARLCLGLSLSAADAVDRGDHEVGAALNVLTRRLGESHPWTLAAEVARSQVTAARGDRDAALELLADAHRRCREYLGDEHPSTRIAAANLGVAREAGAELDKGWRTIDVDIPQT</sequence>
<evidence type="ECO:0000313" key="1">
    <source>
        <dbReference type="EMBL" id="GAA0262575.1"/>
    </source>
</evidence>
<dbReference type="SUPFAM" id="SSF52540">
    <property type="entry name" value="P-loop containing nucleoside triphosphate hydrolases"/>
    <property type="match status" value="2"/>
</dbReference>
<dbReference type="PANTHER" id="PTHR46082">
    <property type="entry name" value="ATP/GTP-BINDING PROTEIN-RELATED"/>
    <property type="match status" value="1"/>
</dbReference>
<keyword evidence="2" id="KW-1185">Reference proteome</keyword>
<proteinExistence type="predicted"/>
<dbReference type="NCBIfam" id="NF040586">
    <property type="entry name" value="FxSxx_TPR"/>
    <property type="match status" value="1"/>
</dbReference>